<reference evidence="1" key="1">
    <citation type="submission" date="2018-05" db="EMBL/GenBank/DDBJ databases">
        <authorList>
            <person name="Lanie J.A."/>
            <person name="Ng W.-L."/>
            <person name="Kazmierczak K.M."/>
            <person name="Andrzejewski T.M."/>
            <person name="Davidsen T.M."/>
            <person name="Wayne K.J."/>
            <person name="Tettelin H."/>
            <person name="Glass J.I."/>
            <person name="Rusch D."/>
            <person name="Podicherti R."/>
            <person name="Tsui H.-C.T."/>
            <person name="Winkler M.E."/>
        </authorList>
    </citation>
    <scope>NUCLEOTIDE SEQUENCE</scope>
</reference>
<dbReference type="AlphaFoldDB" id="A0A383F330"/>
<name>A0A383F330_9ZZZZ</name>
<protein>
    <submittedName>
        <fullName evidence="1">Uncharacterized protein</fullName>
    </submittedName>
</protein>
<dbReference type="EMBL" id="UINC01231112">
    <property type="protein sequence ID" value="SVE63516.1"/>
    <property type="molecule type" value="Genomic_DNA"/>
</dbReference>
<evidence type="ECO:0000313" key="1">
    <source>
        <dbReference type="EMBL" id="SVE63516.1"/>
    </source>
</evidence>
<sequence length="69" mass="7789">MIGPQKIKVFELNNGNGWMFSINGHSDEPNWGIGETYENQIGYKTKAEALEAGRREVKTRKSWASAFKA</sequence>
<organism evidence="1">
    <name type="scientific">marine metagenome</name>
    <dbReference type="NCBI Taxonomy" id="408172"/>
    <lineage>
        <taxon>unclassified sequences</taxon>
        <taxon>metagenomes</taxon>
        <taxon>ecological metagenomes</taxon>
    </lineage>
</organism>
<proteinExistence type="predicted"/>
<accession>A0A383F330</accession>
<gene>
    <name evidence="1" type="ORF">METZ01_LOCUS516370</name>
</gene>
<feature type="non-terminal residue" evidence="1">
    <location>
        <position position="69"/>
    </location>
</feature>